<dbReference type="Proteomes" id="UP000221165">
    <property type="component" value="Unassembled WGS sequence"/>
</dbReference>
<keyword evidence="4" id="KW-0732">Signal</keyword>
<evidence type="ECO:0000256" key="1">
    <source>
        <dbReference type="SAM" id="Coils"/>
    </source>
</evidence>
<evidence type="ECO:0000313" key="5">
    <source>
        <dbReference type="EMBL" id="PHJ16216.1"/>
    </source>
</evidence>
<evidence type="ECO:0000256" key="4">
    <source>
        <dbReference type="SAM" id="SignalP"/>
    </source>
</evidence>
<keyword evidence="6" id="KW-1185">Reference proteome</keyword>
<feature type="chain" id="PRO_5012767589" description="Transmembrane protein" evidence="4">
    <location>
        <begin position="25"/>
        <end position="161"/>
    </location>
</feature>
<name>A0A2C6KIN7_9APIC</name>
<keyword evidence="3" id="KW-1133">Transmembrane helix</keyword>
<evidence type="ECO:0008006" key="7">
    <source>
        <dbReference type="Google" id="ProtNLM"/>
    </source>
</evidence>
<organism evidence="5 6">
    <name type="scientific">Cystoisospora suis</name>
    <dbReference type="NCBI Taxonomy" id="483139"/>
    <lineage>
        <taxon>Eukaryota</taxon>
        <taxon>Sar</taxon>
        <taxon>Alveolata</taxon>
        <taxon>Apicomplexa</taxon>
        <taxon>Conoidasida</taxon>
        <taxon>Coccidia</taxon>
        <taxon>Eucoccidiorida</taxon>
        <taxon>Eimeriorina</taxon>
        <taxon>Sarcocystidae</taxon>
        <taxon>Cystoisospora</taxon>
    </lineage>
</organism>
<dbReference type="AlphaFoldDB" id="A0A2C6KIN7"/>
<keyword evidence="3" id="KW-0812">Transmembrane</keyword>
<protein>
    <recommendedName>
        <fullName evidence="7">Transmembrane protein</fullName>
    </recommendedName>
</protein>
<feature type="coiled-coil region" evidence="1">
    <location>
        <begin position="30"/>
        <end position="57"/>
    </location>
</feature>
<feature type="signal peptide" evidence="4">
    <location>
        <begin position="1"/>
        <end position="24"/>
    </location>
</feature>
<dbReference type="RefSeq" id="XP_067917946.1">
    <property type="nucleotide sequence ID" value="XM_068070078.1"/>
</dbReference>
<comment type="caution">
    <text evidence="5">The sequence shown here is derived from an EMBL/GenBank/DDBJ whole genome shotgun (WGS) entry which is preliminary data.</text>
</comment>
<evidence type="ECO:0000256" key="2">
    <source>
        <dbReference type="SAM" id="MobiDB-lite"/>
    </source>
</evidence>
<dbReference type="GeneID" id="94433289"/>
<dbReference type="EMBL" id="MIGC01006444">
    <property type="protein sequence ID" value="PHJ16216.1"/>
    <property type="molecule type" value="Genomic_DNA"/>
</dbReference>
<evidence type="ECO:0000313" key="6">
    <source>
        <dbReference type="Proteomes" id="UP000221165"/>
    </source>
</evidence>
<feature type="compositionally biased region" description="Pro residues" evidence="2">
    <location>
        <begin position="111"/>
        <end position="124"/>
    </location>
</feature>
<reference evidence="5 6" key="1">
    <citation type="journal article" date="2017" name="Int. J. Parasitol.">
        <title>The genome of the protozoan parasite Cystoisospora suis and a reverse vaccinology approach to identify vaccine candidates.</title>
        <authorList>
            <person name="Palmieri N."/>
            <person name="Shrestha A."/>
            <person name="Ruttkowski B."/>
            <person name="Beck T."/>
            <person name="Vogl C."/>
            <person name="Tomley F."/>
            <person name="Blake D.P."/>
            <person name="Joachim A."/>
        </authorList>
    </citation>
    <scope>NUCLEOTIDE SEQUENCE [LARGE SCALE GENOMIC DNA]</scope>
    <source>
        <strain evidence="5 6">Wien I</strain>
    </source>
</reference>
<accession>A0A2C6KIN7</accession>
<keyword evidence="3" id="KW-0472">Membrane</keyword>
<sequence length="161" mass="16518">MVRRSAFFFLAGLVVLGLAQSVVAVDEAKMSDVATLAEKVENDIAVLEEEVEDLQEQASAGRPRTAAAKTQTKNWAKLAALAALAVGAIAAGAAALKNRDTIKAKLTGKPTIPPAPPLPTPAAPAPGFRRYVPSASSIPVLGRFVGKPAQAAPAPATSQLD</sequence>
<feature type="transmembrane region" description="Helical" evidence="3">
    <location>
        <begin position="78"/>
        <end position="96"/>
    </location>
</feature>
<keyword evidence="1" id="KW-0175">Coiled coil</keyword>
<proteinExistence type="predicted"/>
<feature type="region of interest" description="Disordered" evidence="2">
    <location>
        <begin position="107"/>
        <end position="126"/>
    </location>
</feature>
<gene>
    <name evidence="5" type="ORF">CSUI_009971</name>
</gene>
<evidence type="ECO:0000256" key="3">
    <source>
        <dbReference type="SAM" id="Phobius"/>
    </source>
</evidence>
<dbReference type="VEuPathDB" id="ToxoDB:CSUI_009971"/>